<feature type="compositionally biased region" description="Basic and acidic residues" evidence="1">
    <location>
        <begin position="88"/>
        <end position="110"/>
    </location>
</feature>
<evidence type="ECO:0000313" key="4">
    <source>
        <dbReference type="Proteomes" id="UP000236732"/>
    </source>
</evidence>
<feature type="compositionally biased region" description="Polar residues" evidence="1">
    <location>
        <begin position="19"/>
        <end position="28"/>
    </location>
</feature>
<accession>A0A1H6DGY4</accession>
<feature type="transmembrane region" description="Helical" evidence="2">
    <location>
        <begin position="146"/>
        <end position="164"/>
    </location>
</feature>
<sequence>MTTEQETGRGTPVRRAVPKTSTRRSGQSKPRPRPDERAEPGRTPAGARAEAGGKAGVRERAEGVRSEPGVRSTAGMRSEPGARSAAGVRERGETAGKASVGERVRPEAPGRRGPVRGRMRAETGSGLRVPRRRSGSRSANRQRAPFVLLVVGLLGGGLVSLLLLNTMLARDAITDAGLRKEIEVARQENEQIEQEYQRKTQPNVIAERAEKQGQHPDWKNVNGYSSTGEQTSQADRER</sequence>
<dbReference type="OrthoDB" id="3544121at2"/>
<organism evidence="3 4">
    <name type="scientific">Nonomuraea solani</name>
    <dbReference type="NCBI Taxonomy" id="1144553"/>
    <lineage>
        <taxon>Bacteria</taxon>
        <taxon>Bacillati</taxon>
        <taxon>Actinomycetota</taxon>
        <taxon>Actinomycetes</taxon>
        <taxon>Streptosporangiales</taxon>
        <taxon>Streptosporangiaceae</taxon>
        <taxon>Nonomuraea</taxon>
    </lineage>
</organism>
<keyword evidence="4" id="KW-1185">Reference proteome</keyword>
<feature type="compositionally biased region" description="Basic and acidic residues" evidence="1">
    <location>
        <begin position="56"/>
        <end position="65"/>
    </location>
</feature>
<keyword evidence="2" id="KW-1133">Transmembrane helix</keyword>
<proteinExistence type="predicted"/>
<keyword evidence="2" id="KW-0812">Transmembrane</keyword>
<feature type="region of interest" description="Disordered" evidence="1">
    <location>
        <begin position="1"/>
        <end position="140"/>
    </location>
</feature>
<dbReference type="EMBL" id="FNVT01000005">
    <property type="protein sequence ID" value="SEG83905.1"/>
    <property type="molecule type" value="Genomic_DNA"/>
</dbReference>
<dbReference type="Proteomes" id="UP000236732">
    <property type="component" value="Unassembled WGS sequence"/>
</dbReference>
<feature type="compositionally biased region" description="Basic and acidic residues" evidence="1">
    <location>
        <begin position="207"/>
        <end position="218"/>
    </location>
</feature>
<protein>
    <submittedName>
        <fullName evidence="3">Uncharacterized protein</fullName>
    </submittedName>
</protein>
<reference evidence="3 4" key="1">
    <citation type="submission" date="2016-10" db="EMBL/GenBank/DDBJ databases">
        <authorList>
            <person name="de Groot N.N."/>
        </authorList>
    </citation>
    <scope>NUCLEOTIDE SEQUENCE [LARGE SCALE GENOMIC DNA]</scope>
    <source>
        <strain evidence="3 4">CGMCC 4.7037</strain>
    </source>
</reference>
<evidence type="ECO:0000256" key="1">
    <source>
        <dbReference type="SAM" id="MobiDB-lite"/>
    </source>
</evidence>
<dbReference type="AlphaFoldDB" id="A0A1H6DGY4"/>
<feature type="region of interest" description="Disordered" evidence="1">
    <location>
        <begin position="192"/>
        <end position="238"/>
    </location>
</feature>
<feature type="compositionally biased region" description="Polar residues" evidence="1">
    <location>
        <begin position="222"/>
        <end position="238"/>
    </location>
</feature>
<evidence type="ECO:0000256" key="2">
    <source>
        <dbReference type="SAM" id="Phobius"/>
    </source>
</evidence>
<dbReference type="RefSeq" id="WP_103957606.1">
    <property type="nucleotide sequence ID" value="NZ_FNVT01000005.1"/>
</dbReference>
<evidence type="ECO:0000313" key="3">
    <source>
        <dbReference type="EMBL" id="SEG83905.1"/>
    </source>
</evidence>
<keyword evidence="2" id="KW-0472">Membrane</keyword>
<gene>
    <name evidence="3" type="ORF">SAMN05444920_105280</name>
</gene>
<name>A0A1H6DGY4_9ACTN</name>